<sequence>MTTTPLLEAVDVVREYRAPRRSLRTPGRPIRALDGVSVQVHEGEAFGIVGESGSGKSTLSRILMALDQPTSGTAFYQGQRISGVPERRLGFLRRDVQMVLQDPMSSLNPRMRVADIIAEPMRALRLPGDHRARVAELMHSVGLPEEAVTRYPHQFSGGQRQRIAIARALAAGPKVIVGDEPVSALDVSVRAQILNLLTDLAEQFKLTLILVSHDLSVVRYLCDRIAVMNQGRIVETGDTESIYSDPRHPYTQRLLSAVPTLSGDLLDRFNRSST</sequence>
<proteinExistence type="inferred from homology"/>
<dbReference type="EMBL" id="WAAR01000059">
    <property type="protein sequence ID" value="KAB1112656.1"/>
    <property type="molecule type" value="Genomic_DNA"/>
</dbReference>
<dbReference type="AlphaFoldDB" id="A0A1C6TJP1"/>
<gene>
    <name evidence="6" type="ORF">DVH21_01700</name>
    <name evidence="7" type="ORF">F6X54_14990</name>
</gene>
<accession>A0A1C6TJP1</accession>
<dbReference type="Gene3D" id="3.40.50.300">
    <property type="entry name" value="P-loop containing nucleotide triphosphate hydrolases"/>
    <property type="match status" value="1"/>
</dbReference>
<dbReference type="SUPFAM" id="SSF52540">
    <property type="entry name" value="P-loop containing nucleoside triphosphate hydrolases"/>
    <property type="match status" value="1"/>
</dbReference>
<dbReference type="InterPro" id="IPR013563">
    <property type="entry name" value="Oligopep_ABC_C"/>
</dbReference>
<reference evidence="7 9" key="3">
    <citation type="submission" date="2019-09" db="EMBL/GenBank/DDBJ databases">
        <title>High taxonomic diversity of Micromonospora strains isolated from Medicago sativa nodules in different geographical locations.</title>
        <authorList>
            <person name="Martinez-Hidalgo P."/>
            <person name="Flores-Felix J.D."/>
            <person name="Velazquez E."/>
            <person name="Brau L."/>
            <person name="Trujillo M.E."/>
            <person name="Martinez-Molina E."/>
        </authorList>
    </citation>
    <scope>NUCLEOTIDE SEQUENCE [LARGE SCALE GENOMIC DNA]</scope>
    <source>
        <strain evidence="7 9">ALFB5</strain>
    </source>
</reference>
<keyword evidence="3" id="KW-0547">Nucleotide-binding</keyword>
<dbReference type="Proteomes" id="UP000253958">
    <property type="component" value="Chromosome"/>
</dbReference>
<reference evidence="6 8" key="1">
    <citation type="submission" date="2018-07" db="EMBL/GenBank/DDBJ databases">
        <authorList>
            <person name="Ye Y."/>
        </authorList>
    </citation>
    <scope>NUCLEOTIDE SEQUENCE [LARGE SCALE GENOMIC DNA]</scope>
    <source>
        <strain evidence="6">110B</strain>
        <strain evidence="8">H14(2018)</strain>
    </source>
</reference>
<evidence type="ECO:0000256" key="1">
    <source>
        <dbReference type="ARBA" id="ARBA00005417"/>
    </source>
</evidence>
<reference evidence="6 8" key="2">
    <citation type="submission" date="2018-08" db="EMBL/GenBank/DDBJ databases">
        <title>Streptomyces kandeliansis sp. nov., an endophytic bacterium isolated from mangrove plant.</title>
        <authorList>
            <person name="Wang R."/>
        </authorList>
    </citation>
    <scope>NUCLEOTIDE SEQUENCE [LARGE SCALE GENOMIC DNA]</scope>
    <source>
        <strain evidence="6">110B</strain>
        <strain evidence="8">H14(2018)</strain>
    </source>
</reference>
<dbReference type="CDD" id="cd03257">
    <property type="entry name" value="ABC_NikE_OppD_transporters"/>
    <property type="match status" value="1"/>
</dbReference>
<dbReference type="EMBL" id="CP031263">
    <property type="protein sequence ID" value="AXH88739.1"/>
    <property type="molecule type" value="Genomic_DNA"/>
</dbReference>
<dbReference type="Pfam" id="PF00005">
    <property type="entry name" value="ABC_tran"/>
    <property type="match status" value="1"/>
</dbReference>
<dbReference type="RefSeq" id="WP_013288205.1">
    <property type="nucleotide sequence ID" value="NZ_CBDRIO010000001.1"/>
</dbReference>
<feature type="domain" description="ABC transporter" evidence="5">
    <location>
        <begin position="7"/>
        <end position="255"/>
    </location>
</feature>
<keyword evidence="9" id="KW-1185">Reference proteome</keyword>
<evidence type="ECO:0000313" key="9">
    <source>
        <dbReference type="Proteomes" id="UP000471364"/>
    </source>
</evidence>
<name>A0A1C6TJP1_9ACTN</name>
<dbReference type="InterPro" id="IPR017871">
    <property type="entry name" value="ABC_transporter-like_CS"/>
</dbReference>
<dbReference type="PROSITE" id="PS50893">
    <property type="entry name" value="ABC_TRANSPORTER_2"/>
    <property type="match status" value="1"/>
</dbReference>
<keyword evidence="2" id="KW-0813">Transport</keyword>
<evidence type="ECO:0000313" key="8">
    <source>
        <dbReference type="Proteomes" id="UP000253958"/>
    </source>
</evidence>
<evidence type="ECO:0000313" key="6">
    <source>
        <dbReference type="EMBL" id="AXH88739.1"/>
    </source>
</evidence>
<dbReference type="Proteomes" id="UP000471364">
    <property type="component" value="Unassembled WGS sequence"/>
</dbReference>
<dbReference type="GO" id="GO:0055085">
    <property type="term" value="P:transmembrane transport"/>
    <property type="evidence" value="ECO:0007669"/>
    <property type="project" value="UniProtKB-ARBA"/>
</dbReference>
<dbReference type="GO" id="GO:0005524">
    <property type="term" value="F:ATP binding"/>
    <property type="evidence" value="ECO:0007669"/>
    <property type="project" value="UniProtKB-KW"/>
</dbReference>
<organism evidence="6 8">
    <name type="scientific">Micromonospora aurantiaca</name>
    <name type="common">nom. illeg.</name>
    <dbReference type="NCBI Taxonomy" id="47850"/>
    <lineage>
        <taxon>Bacteria</taxon>
        <taxon>Bacillati</taxon>
        <taxon>Actinomycetota</taxon>
        <taxon>Actinomycetes</taxon>
        <taxon>Micromonosporales</taxon>
        <taxon>Micromonosporaceae</taxon>
        <taxon>Micromonospora</taxon>
    </lineage>
</organism>
<evidence type="ECO:0000256" key="3">
    <source>
        <dbReference type="ARBA" id="ARBA00022741"/>
    </source>
</evidence>
<dbReference type="FunFam" id="3.40.50.300:FF:000016">
    <property type="entry name" value="Oligopeptide ABC transporter ATP-binding component"/>
    <property type="match status" value="1"/>
</dbReference>
<dbReference type="PANTHER" id="PTHR43776">
    <property type="entry name" value="TRANSPORT ATP-BINDING PROTEIN"/>
    <property type="match status" value="1"/>
</dbReference>
<dbReference type="InterPro" id="IPR050319">
    <property type="entry name" value="ABC_transp_ATP-bind"/>
</dbReference>
<evidence type="ECO:0000256" key="2">
    <source>
        <dbReference type="ARBA" id="ARBA00022448"/>
    </source>
</evidence>
<evidence type="ECO:0000256" key="4">
    <source>
        <dbReference type="ARBA" id="ARBA00022840"/>
    </source>
</evidence>
<dbReference type="InterPro" id="IPR003593">
    <property type="entry name" value="AAA+_ATPase"/>
</dbReference>
<dbReference type="PROSITE" id="PS00211">
    <property type="entry name" value="ABC_TRANSPORTER_1"/>
    <property type="match status" value="1"/>
</dbReference>
<protein>
    <submittedName>
        <fullName evidence="6">ABC transporter ATP-binding protein</fullName>
    </submittedName>
</protein>
<dbReference type="InterPro" id="IPR027417">
    <property type="entry name" value="P-loop_NTPase"/>
</dbReference>
<evidence type="ECO:0000313" key="7">
    <source>
        <dbReference type="EMBL" id="KAB1112656.1"/>
    </source>
</evidence>
<dbReference type="PANTHER" id="PTHR43776:SF7">
    <property type="entry name" value="D,D-DIPEPTIDE TRANSPORT ATP-BINDING PROTEIN DDPF-RELATED"/>
    <property type="match status" value="1"/>
</dbReference>
<dbReference type="Pfam" id="PF08352">
    <property type="entry name" value="oligo_HPY"/>
    <property type="match status" value="1"/>
</dbReference>
<dbReference type="SMART" id="SM00382">
    <property type="entry name" value="AAA"/>
    <property type="match status" value="1"/>
</dbReference>
<dbReference type="OMA" id="KRDPAWL"/>
<dbReference type="InterPro" id="IPR003439">
    <property type="entry name" value="ABC_transporter-like_ATP-bd"/>
</dbReference>
<comment type="similarity">
    <text evidence="1">Belongs to the ABC transporter superfamily.</text>
</comment>
<dbReference type="GO" id="GO:0016887">
    <property type="term" value="F:ATP hydrolysis activity"/>
    <property type="evidence" value="ECO:0007669"/>
    <property type="project" value="InterPro"/>
</dbReference>
<evidence type="ECO:0000259" key="5">
    <source>
        <dbReference type="PROSITE" id="PS50893"/>
    </source>
</evidence>
<keyword evidence="4 6" id="KW-0067">ATP-binding</keyword>
<dbReference type="GO" id="GO:0015833">
    <property type="term" value="P:peptide transport"/>
    <property type="evidence" value="ECO:0007669"/>
    <property type="project" value="InterPro"/>
</dbReference>